<feature type="transmembrane region" description="Helical" evidence="2">
    <location>
        <begin position="82"/>
        <end position="104"/>
    </location>
</feature>
<evidence type="ECO:0000313" key="3">
    <source>
        <dbReference type="EMBL" id="KAJ3568849.1"/>
    </source>
</evidence>
<feature type="transmembrane region" description="Helical" evidence="2">
    <location>
        <begin position="116"/>
        <end position="137"/>
    </location>
</feature>
<keyword evidence="2" id="KW-0812">Transmembrane</keyword>
<feature type="compositionally biased region" description="Polar residues" evidence="1">
    <location>
        <begin position="275"/>
        <end position="295"/>
    </location>
</feature>
<evidence type="ECO:0000256" key="2">
    <source>
        <dbReference type="SAM" id="Phobius"/>
    </source>
</evidence>
<dbReference type="EMBL" id="JANIEX010000321">
    <property type="protein sequence ID" value="KAJ3568849.1"/>
    <property type="molecule type" value="Genomic_DNA"/>
</dbReference>
<comment type="caution">
    <text evidence="3">The sequence shown here is derived from an EMBL/GenBank/DDBJ whole genome shotgun (WGS) entry which is preliminary data.</text>
</comment>
<keyword evidence="2" id="KW-0472">Membrane</keyword>
<evidence type="ECO:0008006" key="5">
    <source>
        <dbReference type="Google" id="ProtNLM"/>
    </source>
</evidence>
<dbReference type="Proteomes" id="UP001213000">
    <property type="component" value="Unassembled WGS sequence"/>
</dbReference>
<accession>A0AAD5VSU9</accession>
<protein>
    <recommendedName>
        <fullName evidence="5">Integral membrane protein</fullName>
    </recommendedName>
</protein>
<feature type="transmembrane region" description="Helical" evidence="2">
    <location>
        <begin position="12"/>
        <end position="30"/>
    </location>
</feature>
<evidence type="ECO:0000256" key="1">
    <source>
        <dbReference type="SAM" id="MobiDB-lite"/>
    </source>
</evidence>
<gene>
    <name evidence="3" type="ORF">NP233_g5443</name>
</gene>
<feature type="compositionally biased region" description="Polar residues" evidence="1">
    <location>
        <begin position="303"/>
        <end position="319"/>
    </location>
</feature>
<feature type="transmembrane region" description="Helical" evidence="2">
    <location>
        <begin position="50"/>
        <end position="70"/>
    </location>
</feature>
<proteinExistence type="predicted"/>
<feature type="transmembrane region" description="Helical" evidence="2">
    <location>
        <begin position="221"/>
        <end position="241"/>
    </location>
</feature>
<feature type="transmembrane region" description="Helical" evidence="2">
    <location>
        <begin position="195"/>
        <end position="215"/>
    </location>
</feature>
<sequence>MDSQYLKDVRVLSAVWTIIAILLVGLRWRFRFSLSFSCRAWLNFGLIYEIYTLLAIMSQIAQLIIFLLPVSTWGPERSYIRLITFYVIVWSTRISLLSLFVASTPGRAEPEFRKEFILMIPVYTLIMIGLIIQMAVVCHIRKGWEAGELPQCPLGRQVAISHYVADGIADTLVFYKIISILRHLTRDKWRMIGSFISYPSIICVSVVHATFILRGERAHEVIAGVVECGICILAANIPFVVRGFYETFGSESPIVMSRMPELSIRSTEPRDDSSIELNDVSSPQLSPASAMSTCTHLAPPSPLSTAPNSTSSLISHLPR</sequence>
<keyword evidence="4" id="KW-1185">Reference proteome</keyword>
<organism evidence="3 4">
    <name type="scientific">Leucocoprinus birnbaumii</name>
    <dbReference type="NCBI Taxonomy" id="56174"/>
    <lineage>
        <taxon>Eukaryota</taxon>
        <taxon>Fungi</taxon>
        <taxon>Dikarya</taxon>
        <taxon>Basidiomycota</taxon>
        <taxon>Agaricomycotina</taxon>
        <taxon>Agaricomycetes</taxon>
        <taxon>Agaricomycetidae</taxon>
        <taxon>Agaricales</taxon>
        <taxon>Agaricineae</taxon>
        <taxon>Agaricaceae</taxon>
        <taxon>Leucocoprinus</taxon>
    </lineage>
</organism>
<feature type="region of interest" description="Disordered" evidence="1">
    <location>
        <begin position="267"/>
        <end position="319"/>
    </location>
</feature>
<reference evidence="3" key="1">
    <citation type="submission" date="2022-07" db="EMBL/GenBank/DDBJ databases">
        <title>Genome Sequence of Leucocoprinus birnbaumii.</title>
        <authorList>
            <person name="Buettner E."/>
        </authorList>
    </citation>
    <scope>NUCLEOTIDE SEQUENCE</scope>
    <source>
        <strain evidence="3">VT141</strain>
    </source>
</reference>
<name>A0AAD5VSU9_9AGAR</name>
<keyword evidence="2" id="KW-1133">Transmembrane helix</keyword>
<dbReference type="AlphaFoldDB" id="A0AAD5VSU9"/>
<evidence type="ECO:0000313" key="4">
    <source>
        <dbReference type="Proteomes" id="UP001213000"/>
    </source>
</evidence>